<dbReference type="InterPro" id="IPR002059">
    <property type="entry name" value="CSP_DNA-bd"/>
</dbReference>
<comment type="caution">
    <text evidence="3">The sequence shown here is derived from an EMBL/GenBank/DDBJ whole genome shotgun (WGS) entry which is preliminary data.</text>
</comment>
<reference evidence="3 4" key="1">
    <citation type="journal article" date="2020" name="Nat. Food">
        <title>A phased Vanilla planifolia genome enables genetic improvement of flavour and production.</title>
        <authorList>
            <person name="Hasing T."/>
            <person name="Tang H."/>
            <person name="Brym M."/>
            <person name="Khazi F."/>
            <person name="Huang T."/>
            <person name="Chambers A.H."/>
        </authorList>
    </citation>
    <scope>NUCLEOTIDE SEQUENCE [LARGE SCALE GENOMIC DNA]</scope>
    <source>
        <tissue evidence="3">Leaf</tissue>
    </source>
</reference>
<keyword evidence="1" id="KW-0862">Zinc</keyword>
<evidence type="ECO:0000313" key="4">
    <source>
        <dbReference type="Proteomes" id="UP000636800"/>
    </source>
</evidence>
<dbReference type="GO" id="GO:0003676">
    <property type="term" value="F:nucleic acid binding"/>
    <property type="evidence" value="ECO:0007669"/>
    <property type="project" value="InterPro"/>
</dbReference>
<dbReference type="Gene3D" id="4.10.60.10">
    <property type="entry name" value="Zinc finger, CCHC-type"/>
    <property type="match status" value="1"/>
</dbReference>
<dbReference type="Gene3D" id="2.40.50.140">
    <property type="entry name" value="Nucleic acid-binding proteins"/>
    <property type="match status" value="1"/>
</dbReference>
<evidence type="ECO:0000256" key="1">
    <source>
        <dbReference type="PROSITE-ProRule" id="PRU00047"/>
    </source>
</evidence>
<dbReference type="SUPFAM" id="SSF50249">
    <property type="entry name" value="Nucleic acid-binding proteins"/>
    <property type="match status" value="1"/>
</dbReference>
<dbReference type="InterPro" id="IPR036875">
    <property type="entry name" value="Znf_CCHC_sf"/>
</dbReference>
<organism evidence="3 4">
    <name type="scientific">Vanilla planifolia</name>
    <name type="common">Vanilla</name>
    <dbReference type="NCBI Taxonomy" id="51239"/>
    <lineage>
        <taxon>Eukaryota</taxon>
        <taxon>Viridiplantae</taxon>
        <taxon>Streptophyta</taxon>
        <taxon>Embryophyta</taxon>
        <taxon>Tracheophyta</taxon>
        <taxon>Spermatophyta</taxon>
        <taxon>Magnoliopsida</taxon>
        <taxon>Liliopsida</taxon>
        <taxon>Asparagales</taxon>
        <taxon>Orchidaceae</taxon>
        <taxon>Vanilloideae</taxon>
        <taxon>Vanilleae</taxon>
        <taxon>Vanilla</taxon>
    </lineage>
</organism>
<evidence type="ECO:0000259" key="2">
    <source>
        <dbReference type="PROSITE" id="PS50158"/>
    </source>
</evidence>
<dbReference type="InterPro" id="IPR012340">
    <property type="entry name" value="NA-bd_OB-fold"/>
</dbReference>
<dbReference type="SUPFAM" id="SSF57756">
    <property type="entry name" value="Retrovirus zinc finger-like domains"/>
    <property type="match status" value="1"/>
</dbReference>
<proteinExistence type="predicted"/>
<dbReference type="SMART" id="SM00343">
    <property type="entry name" value="ZnF_C2HC"/>
    <property type="match status" value="2"/>
</dbReference>
<keyword evidence="1" id="KW-0479">Metal-binding</keyword>
<dbReference type="GO" id="GO:0008270">
    <property type="term" value="F:zinc ion binding"/>
    <property type="evidence" value="ECO:0007669"/>
    <property type="project" value="UniProtKB-KW"/>
</dbReference>
<keyword evidence="4" id="KW-1185">Reference proteome</keyword>
<dbReference type="AlphaFoldDB" id="A0A835QWV8"/>
<dbReference type="PROSITE" id="PS50158">
    <property type="entry name" value="ZF_CCHC"/>
    <property type="match status" value="1"/>
</dbReference>
<protein>
    <recommendedName>
        <fullName evidence="2">CCHC-type domain-containing protein</fullName>
    </recommendedName>
</protein>
<dbReference type="InterPro" id="IPR001878">
    <property type="entry name" value="Znf_CCHC"/>
</dbReference>
<dbReference type="PANTHER" id="PTHR46565:SF20">
    <property type="entry name" value="COLD SHOCK DOMAIN-CONTAINING PROTEIN 4"/>
    <property type="match status" value="1"/>
</dbReference>
<name>A0A835QWV8_VANPL</name>
<sequence length="158" mass="17656">MATVGVRKKGCVTWFDGCKGFGFIIPGDVFVHRSSVKAICFISLTKEENVFSIKVGEYGRYMPSMSLVPGAYLLGGKGPCFSRGEFGHLERDCILSNGGCRWLGPCFSCRGMGHLFRQCPARQKFFKHPSSSTCPWEQRSLDSQLSQNLWNVIARLLF</sequence>
<dbReference type="EMBL" id="JADCNL010000005">
    <property type="protein sequence ID" value="KAG0480199.1"/>
    <property type="molecule type" value="Genomic_DNA"/>
</dbReference>
<keyword evidence="1" id="KW-0863">Zinc-finger</keyword>
<dbReference type="Proteomes" id="UP000636800">
    <property type="component" value="Chromosome 5"/>
</dbReference>
<evidence type="ECO:0000313" key="3">
    <source>
        <dbReference type="EMBL" id="KAG0480199.1"/>
    </source>
</evidence>
<feature type="domain" description="CCHC-type" evidence="2">
    <location>
        <begin position="106"/>
        <end position="120"/>
    </location>
</feature>
<dbReference type="Pfam" id="PF00313">
    <property type="entry name" value="CSD"/>
    <property type="match status" value="1"/>
</dbReference>
<dbReference type="OrthoDB" id="361383at2759"/>
<dbReference type="PANTHER" id="PTHR46565">
    <property type="entry name" value="COLD SHOCK DOMAIN PROTEIN 2"/>
    <property type="match status" value="1"/>
</dbReference>
<dbReference type="CDD" id="cd04458">
    <property type="entry name" value="CSP_CDS"/>
    <property type="match status" value="1"/>
</dbReference>
<gene>
    <name evidence="3" type="ORF">HPP92_011057</name>
</gene>
<accession>A0A835QWV8</accession>